<dbReference type="InterPro" id="IPR012334">
    <property type="entry name" value="Pectin_lyas_fold"/>
</dbReference>
<feature type="domain" description="Carbohydrate-binding/sugar hydrolysis" evidence="3">
    <location>
        <begin position="225"/>
        <end position="340"/>
    </location>
</feature>
<reference evidence="4 5" key="1">
    <citation type="journal article" date="2005" name="Nucleic Acids Res.">
        <title>The genome sequence of Xanthomonas oryzae pathovar oryzae KACC10331, the bacterial blight pathogen of rice.</title>
        <authorList>
            <person name="Lee B.M."/>
            <person name="Park Y.J."/>
            <person name="Park D.S."/>
            <person name="Kang H.W."/>
            <person name="Kim J.G."/>
            <person name="Song E.S."/>
            <person name="Park I.C."/>
            <person name="Yoon U.H."/>
            <person name="Hahn J.H."/>
            <person name="Koo B.S."/>
            <person name="Lee G.B."/>
            <person name="Kim H."/>
            <person name="Park H.S."/>
            <person name="Yoon K.O."/>
            <person name="Kim J.H."/>
            <person name="Jung C.H."/>
            <person name="Koh N.H."/>
            <person name="Seo J.S."/>
            <person name="Go S.J."/>
        </authorList>
    </citation>
    <scope>NUCLEOTIDE SEQUENCE [LARGE SCALE GENOMIC DNA]</scope>
    <source>
        <strain evidence="5">KACC10331 / KXO85</strain>
    </source>
</reference>
<sequence length="420" mass="46494">MFPPQCDARQTLQPYAQRMQPQPRQGDEPAPNRAATHGLELNVRWDTLEHIAMWSPAPRIALFPPLIGIRMPLLARSVSALLPLMFATACSAAPPAKSGPPDAPVTACTAKVRPGQDLQKAIDKLPQSDKPAVLCLEKGEFPLNGMVSIHRGNFTLRGQGPSTVVRMADGVQQPVLVVGDYENQQPTGVIRNVSIEDMQIVASTGDKEFMPERPYLSNSAVVVRSGQGIRLAGLQVNKCRSACLLSEYDTREITIENNDVSGAIWDGVSFNRTAKVTMVNNYIHDNVAAGLTTEHLEDSEIRNNRFERNGSQGIYLSDARRNRFSNNQFDGNKVAGVFLACAVRYRTPEILCWDNSVSQDNVFENNRFANTPFTYTIGVDRAANCTATDFKPNLWRNNQADMPGVDIDPQRYGYCVRQEQ</sequence>
<feature type="region of interest" description="Disordered" evidence="2">
    <location>
        <begin position="15"/>
        <end position="34"/>
    </location>
</feature>
<dbReference type="SMART" id="SM00722">
    <property type="entry name" value="CASH"/>
    <property type="match status" value="1"/>
</dbReference>
<protein>
    <submittedName>
        <fullName evidence="4">Nitrous oxidase accessory protein</fullName>
    </submittedName>
</protein>
<dbReference type="SUPFAM" id="SSF51126">
    <property type="entry name" value="Pectin lyase-like"/>
    <property type="match status" value="1"/>
</dbReference>
<evidence type="ECO:0000256" key="2">
    <source>
        <dbReference type="SAM" id="MobiDB-lite"/>
    </source>
</evidence>
<evidence type="ECO:0000313" key="5">
    <source>
        <dbReference type="Proteomes" id="UP000006735"/>
    </source>
</evidence>
<dbReference type="InterPro" id="IPR006633">
    <property type="entry name" value="Carb-bd_sugar_hydrolysis-dom"/>
</dbReference>
<evidence type="ECO:0000256" key="1">
    <source>
        <dbReference type="ARBA" id="ARBA00022737"/>
    </source>
</evidence>
<evidence type="ECO:0000313" key="4">
    <source>
        <dbReference type="EMBL" id="AAW75245.1"/>
    </source>
</evidence>
<dbReference type="InterPro" id="IPR039448">
    <property type="entry name" value="Beta_helix"/>
</dbReference>
<evidence type="ECO:0000259" key="3">
    <source>
        <dbReference type="SMART" id="SM00722"/>
    </source>
</evidence>
<dbReference type="Proteomes" id="UP000006735">
    <property type="component" value="Chromosome"/>
</dbReference>
<keyword evidence="5" id="KW-1185">Reference proteome</keyword>
<dbReference type="Gene3D" id="2.160.20.10">
    <property type="entry name" value="Single-stranded right-handed beta-helix, Pectin lyase-like"/>
    <property type="match status" value="1"/>
</dbReference>
<dbReference type="InterPro" id="IPR006626">
    <property type="entry name" value="PbH1"/>
</dbReference>
<dbReference type="InterPro" id="IPR022441">
    <property type="entry name" value="Para_beta_helix_rpt-2"/>
</dbReference>
<dbReference type="NCBIfam" id="TIGR03804">
    <property type="entry name" value="para_beta_helix"/>
    <property type="match status" value="1"/>
</dbReference>
<dbReference type="STRING" id="291331.XOO1991"/>
<proteinExistence type="predicted"/>
<organism evidence="4 5">
    <name type="scientific">Xanthomonas oryzae pv. oryzae (strain KACC10331 / KXO85)</name>
    <dbReference type="NCBI Taxonomy" id="291331"/>
    <lineage>
        <taxon>Bacteria</taxon>
        <taxon>Pseudomonadati</taxon>
        <taxon>Pseudomonadota</taxon>
        <taxon>Gammaproteobacteria</taxon>
        <taxon>Lysobacterales</taxon>
        <taxon>Lysobacteraceae</taxon>
        <taxon>Xanthomonas</taxon>
    </lineage>
</organism>
<dbReference type="HOGENOM" id="CLU_792138_0_0_6"/>
<name>Q5H1C6_XANOR</name>
<dbReference type="Pfam" id="PF13229">
    <property type="entry name" value="Beta_helix"/>
    <property type="match status" value="1"/>
</dbReference>
<dbReference type="KEGG" id="xoo:XOO1991"/>
<dbReference type="SMART" id="SM00710">
    <property type="entry name" value="PbH1"/>
    <property type="match status" value="6"/>
</dbReference>
<keyword evidence="1" id="KW-0677">Repeat</keyword>
<gene>
    <name evidence="4" type="primary">NosD</name>
    <name evidence="4" type="ordered locus">XOO1991</name>
</gene>
<dbReference type="InterPro" id="IPR011050">
    <property type="entry name" value="Pectin_lyase_fold/virulence"/>
</dbReference>
<dbReference type="EMBL" id="AE013598">
    <property type="protein sequence ID" value="AAW75245.1"/>
    <property type="molecule type" value="Genomic_DNA"/>
</dbReference>
<dbReference type="AlphaFoldDB" id="Q5H1C6"/>
<accession>Q5H1C6</accession>